<dbReference type="PANTHER" id="PTHR47044">
    <property type="entry name" value="OS02G0276400 PROTEIN"/>
    <property type="match status" value="1"/>
</dbReference>
<dbReference type="AlphaFoldDB" id="A0AAP0G3W5"/>
<dbReference type="InterPro" id="IPR000868">
    <property type="entry name" value="Isochorismatase-like_dom"/>
</dbReference>
<evidence type="ECO:0000313" key="4">
    <source>
        <dbReference type="Proteomes" id="UP001418222"/>
    </source>
</evidence>
<proteinExistence type="inferred from homology"/>
<protein>
    <recommendedName>
        <fullName evidence="2">Isochorismatase-like domain-containing protein</fullName>
    </recommendedName>
</protein>
<evidence type="ECO:0000313" key="3">
    <source>
        <dbReference type="EMBL" id="KAK8936016.1"/>
    </source>
</evidence>
<comment type="similarity">
    <text evidence="1">Belongs to the isochorismatase family.</text>
</comment>
<feature type="domain" description="Isochorismatase-like" evidence="2">
    <location>
        <begin position="11"/>
        <end position="186"/>
    </location>
</feature>
<organism evidence="3 4">
    <name type="scientific">Platanthera zijinensis</name>
    <dbReference type="NCBI Taxonomy" id="2320716"/>
    <lineage>
        <taxon>Eukaryota</taxon>
        <taxon>Viridiplantae</taxon>
        <taxon>Streptophyta</taxon>
        <taxon>Embryophyta</taxon>
        <taxon>Tracheophyta</taxon>
        <taxon>Spermatophyta</taxon>
        <taxon>Magnoliopsida</taxon>
        <taxon>Liliopsida</taxon>
        <taxon>Asparagales</taxon>
        <taxon>Orchidaceae</taxon>
        <taxon>Orchidoideae</taxon>
        <taxon>Orchideae</taxon>
        <taxon>Orchidinae</taxon>
        <taxon>Platanthera</taxon>
    </lineage>
</organism>
<comment type="caution">
    <text evidence="3">The sequence shown here is derived from an EMBL/GenBank/DDBJ whole genome shotgun (WGS) entry which is preliminary data.</text>
</comment>
<dbReference type="EMBL" id="JBBWWQ010000011">
    <property type="protein sequence ID" value="KAK8936016.1"/>
    <property type="molecule type" value="Genomic_DNA"/>
</dbReference>
<dbReference type="Proteomes" id="UP001418222">
    <property type="component" value="Unassembled WGS sequence"/>
</dbReference>
<dbReference type="CDD" id="cd00431">
    <property type="entry name" value="cysteine_hydrolases"/>
    <property type="match status" value="1"/>
</dbReference>
<keyword evidence="4" id="KW-1185">Reference proteome</keyword>
<dbReference type="InterPro" id="IPR036380">
    <property type="entry name" value="Isochorismatase-like_sf"/>
</dbReference>
<reference evidence="3 4" key="1">
    <citation type="journal article" date="2022" name="Nat. Plants">
        <title>Genomes of leafy and leafless Platanthera orchids illuminate the evolution of mycoheterotrophy.</title>
        <authorList>
            <person name="Li M.H."/>
            <person name="Liu K.W."/>
            <person name="Li Z."/>
            <person name="Lu H.C."/>
            <person name="Ye Q.L."/>
            <person name="Zhang D."/>
            <person name="Wang J.Y."/>
            <person name="Li Y.F."/>
            <person name="Zhong Z.M."/>
            <person name="Liu X."/>
            <person name="Yu X."/>
            <person name="Liu D.K."/>
            <person name="Tu X.D."/>
            <person name="Liu B."/>
            <person name="Hao Y."/>
            <person name="Liao X.Y."/>
            <person name="Jiang Y.T."/>
            <person name="Sun W.H."/>
            <person name="Chen J."/>
            <person name="Chen Y.Q."/>
            <person name="Ai Y."/>
            <person name="Zhai J.W."/>
            <person name="Wu S.S."/>
            <person name="Zhou Z."/>
            <person name="Hsiao Y.Y."/>
            <person name="Wu W.L."/>
            <person name="Chen Y.Y."/>
            <person name="Lin Y.F."/>
            <person name="Hsu J.L."/>
            <person name="Li C.Y."/>
            <person name="Wang Z.W."/>
            <person name="Zhao X."/>
            <person name="Zhong W.Y."/>
            <person name="Ma X.K."/>
            <person name="Ma L."/>
            <person name="Huang J."/>
            <person name="Chen G.Z."/>
            <person name="Huang M.Z."/>
            <person name="Huang L."/>
            <person name="Peng D.H."/>
            <person name="Luo Y.B."/>
            <person name="Zou S.Q."/>
            <person name="Chen S.P."/>
            <person name="Lan S."/>
            <person name="Tsai W.C."/>
            <person name="Van de Peer Y."/>
            <person name="Liu Z.J."/>
        </authorList>
    </citation>
    <scope>NUCLEOTIDE SEQUENCE [LARGE SCALE GENOMIC DNA]</scope>
    <source>
        <strain evidence="3">Lor287</strain>
    </source>
</reference>
<evidence type="ECO:0000259" key="2">
    <source>
        <dbReference type="Pfam" id="PF00857"/>
    </source>
</evidence>
<sequence>MATAAGKWIGTAMLVIDMQNDFILPSSPTHVAGGLAIVPAVIRAVSVARDRGISVIWVVREHDPYGRDVELFRRHAYVNGKGPVTRGLKGAELVEGLSAEEGEYKLVKTRFSAFFGTHLNSLLQSSGIKSLVVVGVQTPNCIRQTVFDAVASDYLPVTVIVDATAAATTKIHSANIHDMHNIGVSTPTLEEWCSEPDA</sequence>
<dbReference type="Gene3D" id="3.40.50.850">
    <property type="entry name" value="Isochorismatase-like"/>
    <property type="match status" value="1"/>
</dbReference>
<gene>
    <name evidence="3" type="ORF">KSP39_PZI013544</name>
</gene>
<accession>A0AAP0G3W5</accession>
<dbReference type="SUPFAM" id="SSF52499">
    <property type="entry name" value="Isochorismatase-like hydrolases"/>
    <property type="match status" value="1"/>
</dbReference>
<dbReference type="Pfam" id="PF00857">
    <property type="entry name" value="Isochorismatase"/>
    <property type="match status" value="1"/>
</dbReference>
<name>A0AAP0G3W5_9ASPA</name>
<evidence type="ECO:0000256" key="1">
    <source>
        <dbReference type="ARBA" id="ARBA00006336"/>
    </source>
</evidence>